<gene>
    <name evidence="3" type="primary">LOC116295538</name>
</gene>
<feature type="region of interest" description="Disordered" evidence="1">
    <location>
        <begin position="31"/>
        <end position="50"/>
    </location>
</feature>
<dbReference type="RefSeq" id="XP_031559246.1">
    <property type="nucleotide sequence ID" value="XM_031703386.1"/>
</dbReference>
<evidence type="ECO:0000313" key="3">
    <source>
        <dbReference type="RefSeq" id="XP_031559246.1"/>
    </source>
</evidence>
<name>A0A6P8HV49_ACTTE</name>
<dbReference type="AlphaFoldDB" id="A0A6P8HV49"/>
<dbReference type="InParanoid" id="A0A6P8HV49"/>
<protein>
    <submittedName>
        <fullName evidence="3">Uncharacterized protein LOC116295538</fullName>
    </submittedName>
</protein>
<keyword evidence="2" id="KW-1185">Reference proteome</keyword>
<feature type="compositionally biased region" description="Basic and acidic residues" evidence="1">
    <location>
        <begin position="40"/>
        <end position="50"/>
    </location>
</feature>
<sequence>MSGCNDKLESCTSTMDERQALLSVSVTFKSQENLEANDNSESKSQGKDDIAGLADAVHEEEASCETEHKGFTPSSIVNSKEGKVKAETRTKSEVTKAEILPGWKGYGNGIYIQPIIVNSSKNQENKKSLQSGKFTVEDLRQQLRLRQSSEWVVKHNQRIHLKGSLKTGAPHINSEINTCISRCHSSRTATGSQEPSLSQHSHSVKQTSKLAKGFVCRHWTRDFLSKDNESEQESEPSSLTIRSYVNVDMMEALSKTTKASEHKKRVCPDRTRPRQHQNASKSSPDYDDENSHQLSRRSSLSSSLVSNEIIPKDNLHQDINDLIFGNISVNVRNPCTDDSCSCRLNEIAATPQATETCSSKLGKEKGKSRNMLKPRKEQRMFVHVPLKEFPPIDPLRDLRKSSKIQTMGKRKLPRRPHTVGAPCSFSDINKKTAESIRISSSKSLGYHFRGIHGKAVEYPLKNWQNRGKYVKP</sequence>
<dbReference type="OrthoDB" id="5960561at2759"/>
<dbReference type="Proteomes" id="UP000515163">
    <property type="component" value="Unplaced"/>
</dbReference>
<organism evidence="2 3">
    <name type="scientific">Actinia tenebrosa</name>
    <name type="common">Australian red waratah sea anemone</name>
    <dbReference type="NCBI Taxonomy" id="6105"/>
    <lineage>
        <taxon>Eukaryota</taxon>
        <taxon>Metazoa</taxon>
        <taxon>Cnidaria</taxon>
        <taxon>Anthozoa</taxon>
        <taxon>Hexacorallia</taxon>
        <taxon>Actiniaria</taxon>
        <taxon>Actiniidae</taxon>
        <taxon>Actinia</taxon>
    </lineage>
</organism>
<evidence type="ECO:0000313" key="2">
    <source>
        <dbReference type="Proteomes" id="UP000515163"/>
    </source>
</evidence>
<dbReference type="GeneID" id="116295538"/>
<feature type="region of interest" description="Disordered" evidence="1">
    <location>
        <begin position="255"/>
        <end position="303"/>
    </location>
</feature>
<dbReference type="KEGG" id="aten:116295538"/>
<reference evidence="3" key="1">
    <citation type="submission" date="2025-08" db="UniProtKB">
        <authorList>
            <consortium name="RefSeq"/>
        </authorList>
    </citation>
    <scope>IDENTIFICATION</scope>
    <source>
        <tissue evidence="3">Tentacle</tissue>
    </source>
</reference>
<evidence type="ECO:0000256" key="1">
    <source>
        <dbReference type="SAM" id="MobiDB-lite"/>
    </source>
</evidence>
<proteinExistence type="predicted"/>
<accession>A0A6P8HV49</accession>